<dbReference type="Gene3D" id="3.30.160.100">
    <property type="entry name" value="Ribosome hibernation promotion factor-like"/>
    <property type="match status" value="1"/>
</dbReference>
<organism evidence="1 2">
    <name type="scientific">Neobacillus bataviensis</name>
    <dbReference type="NCBI Taxonomy" id="220685"/>
    <lineage>
        <taxon>Bacteria</taxon>
        <taxon>Bacillati</taxon>
        <taxon>Bacillota</taxon>
        <taxon>Bacilli</taxon>
        <taxon>Bacillales</taxon>
        <taxon>Bacillaceae</taxon>
        <taxon>Neobacillus</taxon>
    </lineage>
</organism>
<comment type="caution">
    <text evidence="1">The sequence shown here is derived from an EMBL/GenBank/DDBJ whole genome shotgun (WGS) entry which is preliminary data.</text>
</comment>
<dbReference type="EMBL" id="VIVN01000006">
    <property type="protein sequence ID" value="TWE01179.1"/>
    <property type="molecule type" value="Genomic_DNA"/>
</dbReference>
<reference evidence="1 2" key="1">
    <citation type="submission" date="2019-06" db="EMBL/GenBank/DDBJ databases">
        <title>Sorghum-associated microbial communities from plants grown in Nebraska, USA.</title>
        <authorList>
            <person name="Schachtman D."/>
        </authorList>
    </citation>
    <scope>NUCLEOTIDE SEQUENCE [LARGE SCALE GENOMIC DNA]</scope>
    <source>
        <strain evidence="1 2">2482</strain>
    </source>
</reference>
<dbReference type="AlphaFoldDB" id="A0A561DDC1"/>
<gene>
    <name evidence="1" type="ORF">FB550_106236</name>
</gene>
<sequence length="49" mass="5986">MKFNIRGENIEVTFAIQEYVEKKVSKLERHLIKKDYKRRDGRYGLIESR</sequence>
<keyword evidence="2" id="KW-1185">Reference proteome</keyword>
<evidence type="ECO:0000313" key="1">
    <source>
        <dbReference type="EMBL" id="TWE01179.1"/>
    </source>
</evidence>
<protein>
    <submittedName>
        <fullName evidence="1">Ribosomal subunit interface protein</fullName>
    </submittedName>
</protein>
<dbReference type="InterPro" id="IPR003489">
    <property type="entry name" value="RHF/RaiA"/>
</dbReference>
<dbReference type="SUPFAM" id="SSF69754">
    <property type="entry name" value="Ribosome binding protein Y (YfiA homologue)"/>
    <property type="match status" value="1"/>
</dbReference>
<dbReference type="Proteomes" id="UP000319671">
    <property type="component" value="Unassembled WGS sequence"/>
</dbReference>
<accession>A0A561DDC1</accession>
<dbReference type="Pfam" id="PF02482">
    <property type="entry name" value="Ribosomal_S30AE"/>
    <property type="match status" value="1"/>
</dbReference>
<name>A0A561DDC1_9BACI</name>
<evidence type="ECO:0000313" key="2">
    <source>
        <dbReference type="Proteomes" id="UP000319671"/>
    </source>
</evidence>
<dbReference type="InterPro" id="IPR036567">
    <property type="entry name" value="RHF-like"/>
</dbReference>
<proteinExistence type="predicted"/>